<proteinExistence type="predicted"/>
<gene>
    <name evidence="1" type="ORF">H8E23_00010</name>
</gene>
<dbReference type="Proteomes" id="UP000603434">
    <property type="component" value="Unassembled WGS sequence"/>
</dbReference>
<evidence type="ECO:0000313" key="1">
    <source>
        <dbReference type="EMBL" id="MBC8359771.1"/>
    </source>
</evidence>
<evidence type="ECO:0000313" key="2">
    <source>
        <dbReference type="Proteomes" id="UP000603434"/>
    </source>
</evidence>
<name>A0A8J6NN71_9BACT</name>
<accession>A0A8J6NN71</accession>
<sequence>MITIPDLQTSLLDLLFEIEGTDIKLIIGGGFGIYLKIDYVQRLGMRTLLQEWPEPRSTNDLDLFLRPELLIESAKLKPMAEAIARLNYQVVPGAEKYQFVKPGPGGAVAGSVKIDILTGPQDRFQGTKVRTDARRARPNPSVGIHAHPVDEAPTLEEGLLAVTLVGKLSSCKPCQAEVCLPHPFTFLMMKLFAFRDRVDDADKEFGRYHALDLYTILSTTTEEEWRYALKLRDQHGNQPYVLEAGRLVSEHFSALDRLGMVRLRESTYYRSELQLDEFMSALQELFPVKIS</sequence>
<comment type="caution">
    <text evidence="1">The sequence shown here is derived from an EMBL/GenBank/DDBJ whole genome shotgun (WGS) entry which is preliminary data.</text>
</comment>
<protein>
    <submittedName>
        <fullName evidence="1">Uncharacterized protein</fullName>
    </submittedName>
</protein>
<dbReference type="EMBL" id="JACNJH010000001">
    <property type="protein sequence ID" value="MBC8359771.1"/>
    <property type="molecule type" value="Genomic_DNA"/>
</dbReference>
<organism evidence="1 2">
    <name type="scientific">Candidatus Desulfatibia profunda</name>
    <dbReference type="NCBI Taxonomy" id="2841695"/>
    <lineage>
        <taxon>Bacteria</taxon>
        <taxon>Pseudomonadati</taxon>
        <taxon>Thermodesulfobacteriota</taxon>
        <taxon>Desulfobacteria</taxon>
        <taxon>Desulfobacterales</taxon>
        <taxon>Desulfobacterales incertae sedis</taxon>
        <taxon>Candidatus Desulfatibia</taxon>
    </lineage>
</organism>
<dbReference type="AlphaFoldDB" id="A0A8J6NN71"/>
<reference evidence="1 2" key="1">
    <citation type="submission" date="2020-08" db="EMBL/GenBank/DDBJ databases">
        <title>Bridging the membrane lipid divide: bacteria of the FCB group superphylum have the potential to synthesize archaeal ether lipids.</title>
        <authorList>
            <person name="Villanueva L."/>
            <person name="Von Meijenfeldt F.A.B."/>
            <person name="Westbye A.B."/>
            <person name="Yadav S."/>
            <person name="Hopmans E.C."/>
            <person name="Dutilh B.E."/>
            <person name="Sinninghe Damste J.S."/>
        </authorList>
    </citation>
    <scope>NUCLEOTIDE SEQUENCE [LARGE SCALE GENOMIC DNA]</scope>
    <source>
        <strain evidence="1">NIOZ-UU30</strain>
    </source>
</reference>